<feature type="transmembrane region" description="Helical" evidence="1">
    <location>
        <begin position="137"/>
        <end position="167"/>
    </location>
</feature>
<keyword evidence="1" id="KW-0472">Membrane</keyword>
<dbReference type="EMBL" id="LT629688">
    <property type="protein sequence ID" value="SDE26477.1"/>
    <property type="molecule type" value="Genomic_DNA"/>
</dbReference>
<sequence>MILLLLVATAVPVGIAVDRVIGVTPFDPANPSLTTGVWAVGNLFIALLVPVSTVLHAIIDGAAPGTLSSVAGRFRWVVLARAAVVVVPVWIVFTVLVQPALGTGSPRWTGLNLVLCVVAVITIPLQSAGEEYLFRGLLLRAVGALFARPVVAFVVATLTTALGFGLVHGASDPWAVAYYIVMGISFAVLAERTGGLEIPVLVHAANNTLLLVPVIMAGQLSTVSTPTGPVVLVPVVVMAVTTFVLWRSTPWLTRSTGSAVLTPAG</sequence>
<reference evidence="3 4" key="1">
    <citation type="submission" date="2016-10" db="EMBL/GenBank/DDBJ databases">
        <authorList>
            <person name="de Groot N.N."/>
        </authorList>
    </citation>
    <scope>NUCLEOTIDE SEQUENCE [LARGE SCALE GENOMIC DNA]</scope>
    <source>
        <strain evidence="3 4">MON 2.2</strain>
    </source>
</reference>
<keyword evidence="1" id="KW-1133">Transmembrane helix</keyword>
<accession>A0A1G7BHX3</accession>
<gene>
    <name evidence="3" type="ORF">SAMN04489747_2961</name>
</gene>
<keyword evidence="4" id="KW-1185">Reference proteome</keyword>
<dbReference type="InterPro" id="IPR003675">
    <property type="entry name" value="Rce1/LyrA-like_dom"/>
</dbReference>
<proteinExistence type="predicted"/>
<feature type="transmembrane region" description="Helical" evidence="1">
    <location>
        <begin position="40"/>
        <end position="62"/>
    </location>
</feature>
<keyword evidence="1" id="KW-0812">Transmembrane</keyword>
<dbReference type="GO" id="GO:0004175">
    <property type="term" value="F:endopeptidase activity"/>
    <property type="evidence" value="ECO:0007669"/>
    <property type="project" value="UniProtKB-ARBA"/>
</dbReference>
<evidence type="ECO:0000313" key="3">
    <source>
        <dbReference type="EMBL" id="SDE26477.1"/>
    </source>
</evidence>
<feature type="domain" description="CAAX prenyl protease 2/Lysostaphin resistance protein A-like" evidence="2">
    <location>
        <begin position="116"/>
        <end position="208"/>
    </location>
</feature>
<protein>
    <submittedName>
        <fullName evidence="3">CAAX protease self-immunity</fullName>
    </submittedName>
</protein>
<keyword evidence="3" id="KW-0645">Protease</keyword>
<dbReference type="GO" id="GO:0006508">
    <property type="term" value="P:proteolysis"/>
    <property type="evidence" value="ECO:0007669"/>
    <property type="project" value="UniProtKB-KW"/>
</dbReference>
<feature type="transmembrane region" description="Helical" evidence="1">
    <location>
        <begin position="74"/>
        <end position="96"/>
    </location>
</feature>
<keyword evidence="3" id="KW-0378">Hydrolase</keyword>
<dbReference type="PANTHER" id="PTHR36435:SF1">
    <property type="entry name" value="CAAX AMINO TERMINAL PROTEASE FAMILY PROTEIN"/>
    <property type="match status" value="1"/>
</dbReference>
<dbReference type="AlphaFoldDB" id="A0A1G7BHX3"/>
<dbReference type="GO" id="GO:0080120">
    <property type="term" value="P:CAAX-box protein maturation"/>
    <property type="evidence" value="ECO:0007669"/>
    <property type="project" value="UniProtKB-ARBA"/>
</dbReference>
<dbReference type="PANTHER" id="PTHR36435">
    <property type="entry name" value="SLR1288 PROTEIN"/>
    <property type="match status" value="1"/>
</dbReference>
<organism evidence="3 4">
    <name type="scientific">Auraticoccus monumenti</name>
    <dbReference type="NCBI Taxonomy" id="675864"/>
    <lineage>
        <taxon>Bacteria</taxon>
        <taxon>Bacillati</taxon>
        <taxon>Actinomycetota</taxon>
        <taxon>Actinomycetes</taxon>
        <taxon>Propionibacteriales</taxon>
        <taxon>Propionibacteriaceae</taxon>
        <taxon>Auraticoccus</taxon>
    </lineage>
</organism>
<feature type="transmembrane region" description="Helical" evidence="1">
    <location>
        <begin position="201"/>
        <end position="221"/>
    </location>
</feature>
<feature type="transmembrane region" description="Helical" evidence="1">
    <location>
        <begin position="108"/>
        <end position="125"/>
    </location>
</feature>
<evidence type="ECO:0000256" key="1">
    <source>
        <dbReference type="SAM" id="Phobius"/>
    </source>
</evidence>
<dbReference type="Proteomes" id="UP000198546">
    <property type="component" value="Chromosome i"/>
</dbReference>
<dbReference type="InterPro" id="IPR052710">
    <property type="entry name" value="CAAX_protease"/>
</dbReference>
<evidence type="ECO:0000259" key="2">
    <source>
        <dbReference type="Pfam" id="PF02517"/>
    </source>
</evidence>
<evidence type="ECO:0000313" key="4">
    <source>
        <dbReference type="Proteomes" id="UP000198546"/>
    </source>
</evidence>
<feature type="transmembrane region" description="Helical" evidence="1">
    <location>
        <begin position="227"/>
        <end position="246"/>
    </location>
</feature>
<dbReference type="Pfam" id="PF02517">
    <property type="entry name" value="Rce1-like"/>
    <property type="match status" value="1"/>
</dbReference>
<dbReference type="STRING" id="675864.SAMN04489747_2961"/>
<feature type="transmembrane region" description="Helical" evidence="1">
    <location>
        <begin position="173"/>
        <end position="189"/>
    </location>
</feature>
<name>A0A1G7BHX3_9ACTN</name>